<feature type="region of interest" description="Disordered" evidence="11">
    <location>
        <begin position="590"/>
        <end position="688"/>
    </location>
</feature>
<dbReference type="GO" id="GO:0004674">
    <property type="term" value="F:protein serine/threonine kinase activity"/>
    <property type="evidence" value="ECO:0007669"/>
    <property type="project" value="UniProtKB-KW"/>
</dbReference>
<evidence type="ECO:0000259" key="12">
    <source>
        <dbReference type="PROSITE" id="PS50011"/>
    </source>
</evidence>
<evidence type="ECO:0000256" key="10">
    <source>
        <dbReference type="PROSITE-ProRule" id="PRU10141"/>
    </source>
</evidence>
<dbReference type="FunFam" id="1.10.510.10:FF:000021">
    <property type="entry name" value="Serine/threonine protein kinase"/>
    <property type="match status" value="1"/>
</dbReference>
<evidence type="ECO:0000256" key="6">
    <source>
        <dbReference type="ARBA" id="ARBA00022777"/>
    </source>
</evidence>
<keyword evidence="5 10" id="KW-0547">Nucleotide-binding</keyword>
<dbReference type="SUPFAM" id="SSF56112">
    <property type="entry name" value="Protein kinase-like (PK-like)"/>
    <property type="match status" value="1"/>
</dbReference>
<feature type="domain" description="PASTA" evidence="13">
    <location>
        <begin position="392"/>
        <end position="458"/>
    </location>
</feature>
<evidence type="ECO:0000313" key="15">
    <source>
        <dbReference type="Proteomes" id="UP000590811"/>
    </source>
</evidence>
<gene>
    <name evidence="14" type="ORF">FHW14_002472</name>
</gene>
<dbReference type="PROSITE" id="PS00108">
    <property type="entry name" value="PROTEIN_KINASE_ST"/>
    <property type="match status" value="1"/>
</dbReference>
<evidence type="ECO:0000313" key="14">
    <source>
        <dbReference type="EMBL" id="MBB2987289.1"/>
    </source>
</evidence>
<dbReference type="Gene3D" id="1.10.510.10">
    <property type="entry name" value="Transferase(Phosphotransferase) domain 1"/>
    <property type="match status" value="1"/>
</dbReference>
<feature type="domain" description="PASTA" evidence="13">
    <location>
        <begin position="459"/>
        <end position="526"/>
    </location>
</feature>
<dbReference type="CDD" id="cd14014">
    <property type="entry name" value="STKc_PknB_like"/>
    <property type="match status" value="1"/>
</dbReference>
<dbReference type="InterPro" id="IPR008271">
    <property type="entry name" value="Ser/Thr_kinase_AS"/>
</dbReference>
<dbReference type="PANTHER" id="PTHR43289:SF6">
    <property type="entry name" value="SERINE_THREONINE-PROTEIN KINASE NEKL-3"/>
    <property type="match status" value="1"/>
</dbReference>
<evidence type="ECO:0000256" key="9">
    <source>
        <dbReference type="ARBA" id="ARBA00048679"/>
    </source>
</evidence>
<dbReference type="InterPro" id="IPR005543">
    <property type="entry name" value="PASTA_dom"/>
</dbReference>
<dbReference type="PROSITE" id="PS50011">
    <property type="entry name" value="PROTEIN_KINASE_DOM"/>
    <property type="match status" value="1"/>
</dbReference>
<protein>
    <recommendedName>
        <fullName evidence="1">non-specific serine/threonine protein kinase</fullName>
        <ecNumber evidence="1">2.7.11.1</ecNumber>
    </recommendedName>
</protein>
<dbReference type="EMBL" id="JACHVT010000005">
    <property type="protein sequence ID" value="MBB2987289.1"/>
    <property type="molecule type" value="Genomic_DNA"/>
</dbReference>
<dbReference type="InterPro" id="IPR017441">
    <property type="entry name" value="Protein_kinase_ATP_BS"/>
</dbReference>
<name>A0A839PVI6_9MICO</name>
<keyword evidence="7 10" id="KW-0067">ATP-binding</keyword>
<evidence type="ECO:0000256" key="5">
    <source>
        <dbReference type="ARBA" id="ARBA00022741"/>
    </source>
</evidence>
<evidence type="ECO:0000259" key="13">
    <source>
        <dbReference type="PROSITE" id="PS51178"/>
    </source>
</evidence>
<feature type="domain" description="Protein kinase" evidence="12">
    <location>
        <begin position="12"/>
        <end position="286"/>
    </location>
</feature>
<dbReference type="GO" id="GO:0005524">
    <property type="term" value="F:ATP binding"/>
    <property type="evidence" value="ECO:0007669"/>
    <property type="project" value="UniProtKB-UniRule"/>
</dbReference>
<evidence type="ECO:0000256" key="8">
    <source>
        <dbReference type="ARBA" id="ARBA00047899"/>
    </source>
</evidence>
<dbReference type="Gene3D" id="3.30.10.20">
    <property type="match status" value="3"/>
</dbReference>
<evidence type="ECO:0000256" key="7">
    <source>
        <dbReference type="ARBA" id="ARBA00022840"/>
    </source>
</evidence>
<comment type="caution">
    <text evidence="14">The sequence shown here is derived from an EMBL/GenBank/DDBJ whole genome shotgun (WGS) entry which is preliminary data.</text>
</comment>
<organism evidence="14 15">
    <name type="scientific">Terracoccus luteus</name>
    <dbReference type="NCBI Taxonomy" id="53356"/>
    <lineage>
        <taxon>Bacteria</taxon>
        <taxon>Bacillati</taxon>
        <taxon>Actinomycetota</taxon>
        <taxon>Actinomycetes</taxon>
        <taxon>Micrococcales</taxon>
        <taxon>Intrasporangiaceae</taxon>
        <taxon>Terracoccus</taxon>
    </lineage>
</organism>
<evidence type="ECO:0000256" key="2">
    <source>
        <dbReference type="ARBA" id="ARBA00022527"/>
    </source>
</evidence>
<comment type="catalytic activity">
    <reaction evidence="8">
        <text>L-threonyl-[protein] + ATP = O-phospho-L-threonyl-[protein] + ADP + H(+)</text>
        <dbReference type="Rhea" id="RHEA:46608"/>
        <dbReference type="Rhea" id="RHEA-COMP:11060"/>
        <dbReference type="Rhea" id="RHEA-COMP:11605"/>
        <dbReference type="ChEBI" id="CHEBI:15378"/>
        <dbReference type="ChEBI" id="CHEBI:30013"/>
        <dbReference type="ChEBI" id="CHEBI:30616"/>
        <dbReference type="ChEBI" id="CHEBI:61977"/>
        <dbReference type="ChEBI" id="CHEBI:456216"/>
        <dbReference type="EC" id="2.7.11.1"/>
    </reaction>
</comment>
<dbReference type="EC" id="2.7.11.1" evidence="1"/>
<keyword evidence="4" id="KW-0677">Repeat</keyword>
<evidence type="ECO:0000256" key="4">
    <source>
        <dbReference type="ARBA" id="ARBA00022737"/>
    </source>
</evidence>
<feature type="compositionally biased region" description="Low complexity" evidence="11">
    <location>
        <begin position="590"/>
        <end position="639"/>
    </location>
</feature>
<dbReference type="InterPro" id="IPR011009">
    <property type="entry name" value="Kinase-like_dom_sf"/>
</dbReference>
<dbReference type="RefSeq" id="WP_253354591.1">
    <property type="nucleotide sequence ID" value="NZ_JACHVT010000005.1"/>
</dbReference>
<dbReference type="PANTHER" id="PTHR43289">
    <property type="entry name" value="MITOGEN-ACTIVATED PROTEIN KINASE KINASE KINASE 20-RELATED"/>
    <property type="match status" value="1"/>
</dbReference>
<dbReference type="AlphaFoldDB" id="A0A839PVI6"/>
<evidence type="ECO:0000256" key="3">
    <source>
        <dbReference type="ARBA" id="ARBA00022679"/>
    </source>
</evidence>
<dbReference type="Gene3D" id="3.30.200.20">
    <property type="entry name" value="Phosphorylase Kinase, domain 1"/>
    <property type="match status" value="1"/>
</dbReference>
<dbReference type="InterPro" id="IPR000719">
    <property type="entry name" value="Prot_kinase_dom"/>
</dbReference>
<dbReference type="CDD" id="cd06577">
    <property type="entry name" value="PASTA_pknB"/>
    <property type="match status" value="3"/>
</dbReference>
<dbReference type="Proteomes" id="UP000590811">
    <property type="component" value="Unassembled WGS sequence"/>
</dbReference>
<keyword evidence="6 14" id="KW-0418">Kinase</keyword>
<evidence type="ECO:0000256" key="11">
    <source>
        <dbReference type="SAM" id="MobiDB-lite"/>
    </source>
</evidence>
<proteinExistence type="predicted"/>
<dbReference type="Pfam" id="PF03793">
    <property type="entry name" value="PASTA"/>
    <property type="match status" value="2"/>
</dbReference>
<keyword evidence="2" id="KW-0723">Serine/threonine-protein kinase</keyword>
<dbReference type="PROSITE" id="PS51178">
    <property type="entry name" value="PASTA"/>
    <property type="match status" value="2"/>
</dbReference>
<reference evidence="14 15" key="1">
    <citation type="submission" date="2020-08" db="EMBL/GenBank/DDBJ databases">
        <title>Genomic Encyclopedia of Type Strains, Phase IV (KMG-V): Genome sequencing to study the core and pangenomes of soil and plant-associated prokaryotes.</title>
        <authorList>
            <person name="Whitman W."/>
        </authorList>
    </citation>
    <scope>NUCLEOTIDE SEQUENCE [LARGE SCALE GENOMIC DNA]</scope>
    <source>
        <strain evidence="14 15">B3ACCR2</strain>
    </source>
</reference>
<dbReference type="FunFam" id="3.30.200.20:FF:000035">
    <property type="entry name" value="Serine/threonine protein kinase Stk1"/>
    <property type="match status" value="1"/>
</dbReference>
<dbReference type="PROSITE" id="PS00107">
    <property type="entry name" value="PROTEIN_KINASE_ATP"/>
    <property type="match status" value="1"/>
</dbReference>
<dbReference type="SMART" id="SM00220">
    <property type="entry name" value="S_TKc"/>
    <property type="match status" value="1"/>
</dbReference>
<dbReference type="GO" id="GO:0045717">
    <property type="term" value="P:negative regulation of fatty acid biosynthetic process"/>
    <property type="evidence" value="ECO:0007669"/>
    <property type="project" value="UniProtKB-ARBA"/>
</dbReference>
<feature type="binding site" evidence="10">
    <location>
        <position position="41"/>
    </location>
    <ligand>
        <name>ATP</name>
        <dbReference type="ChEBI" id="CHEBI:30616"/>
    </ligand>
</feature>
<dbReference type="Pfam" id="PF00069">
    <property type="entry name" value="Pkinase"/>
    <property type="match status" value="1"/>
</dbReference>
<keyword evidence="3 14" id="KW-0808">Transferase</keyword>
<dbReference type="NCBIfam" id="NF033483">
    <property type="entry name" value="PknB_PASTA_kin"/>
    <property type="match status" value="1"/>
</dbReference>
<dbReference type="SMART" id="SM00740">
    <property type="entry name" value="PASTA"/>
    <property type="match status" value="3"/>
</dbReference>
<feature type="compositionally biased region" description="Gly residues" evidence="11">
    <location>
        <begin position="651"/>
        <end position="663"/>
    </location>
</feature>
<accession>A0A839PVI6</accession>
<sequence>MSSHTRILGGRYEVGELIGHGGMADVHLGHDTRLGRQVAIKMLRSDLARDPSFLMRFRREAQSAAGLNHPSIVAIFDSGEEETLEPGSDGRVSRLPYMVMEHVDGQTLREQLTERGQFEPTEALRVTEGILDALDYSHRMGIVHRDIKPANVMMTREGVVKVMDFGIARAIADTAATMTQTQSVVGTAQYLSPEQAQGQVVDARSDIYSTGCLLFELLAGRPPFQGDSPVAIAYQHVGETPQPPSIFNDAVAGDLDAVTLHALTKDRERRYQDAGSFRRDLENVRLGRPISDAALGTADAVGAAPTQTMPAPYAQAGAPTVVQPALAAGAAGAAGAARWENTAGMPAVGREEEPEERRGRGGKIALITALVLGLLALAGWGGVTLLGNQTQQVAQVSVPDLSGMNERTAQRTLTERKLRGEATKVASADVDAGDVVGQDPGANAMVAENSVVEYQVSTGPDSVSVPVVAGQKQDAAQKLLTDAGLSVKAVQEENTPDQAKGVATKTDPAAGETVGKGAEVTLFVATGNVQVPDNLVDQDFSVAAVQLNDLKLKYSRVEKEAADTAAGTVLEVANAGKVVPVGSTIEVTVAAAPTTPPTTVTTTVTAPPETPTETPTSSDTPSETPGSTTTTSPPSTDTPTTPPPAADPTGQQGGSGGQGGQGGEQAVDEPSPTPSLGRTTDPQDDDEQ</sequence>
<evidence type="ECO:0000256" key="1">
    <source>
        <dbReference type="ARBA" id="ARBA00012513"/>
    </source>
</evidence>
<comment type="catalytic activity">
    <reaction evidence="9">
        <text>L-seryl-[protein] + ATP = O-phospho-L-seryl-[protein] + ADP + H(+)</text>
        <dbReference type="Rhea" id="RHEA:17989"/>
        <dbReference type="Rhea" id="RHEA-COMP:9863"/>
        <dbReference type="Rhea" id="RHEA-COMP:11604"/>
        <dbReference type="ChEBI" id="CHEBI:15378"/>
        <dbReference type="ChEBI" id="CHEBI:29999"/>
        <dbReference type="ChEBI" id="CHEBI:30616"/>
        <dbReference type="ChEBI" id="CHEBI:83421"/>
        <dbReference type="ChEBI" id="CHEBI:456216"/>
        <dbReference type="EC" id="2.7.11.1"/>
    </reaction>
</comment>